<dbReference type="SUPFAM" id="SSF55931">
    <property type="entry name" value="Glutamine synthetase/guanido kinase"/>
    <property type="match status" value="1"/>
</dbReference>
<evidence type="ECO:0000256" key="7">
    <source>
        <dbReference type="ARBA" id="ARBA00048819"/>
    </source>
</evidence>
<keyword evidence="6" id="KW-0067">ATP-binding</keyword>
<dbReference type="AlphaFoldDB" id="A0A381SM68"/>
<dbReference type="InterPro" id="IPR006334">
    <property type="entry name" value="Glut_cys_ligase"/>
</dbReference>
<keyword evidence="3" id="KW-0436">Ligase</keyword>
<evidence type="ECO:0000256" key="6">
    <source>
        <dbReference type="ARBA" id="ARBA00022840"/>
    </source>
</evidence>
<comment type="pathway">
    <text evidence="1">Sulfur metabolism; glutathione biosynthesis; glutathione from L-cysteine and L-glutamate: step 1/2.</text>
</comment>
<evidence type="ECO:0000256" key="2">
    <source>
        <dbReference type="ARBA" id="ARBA00012220"/>
    </source>
</evidence>
<proteinExistence type="inferred from homology"/>
<accession>A0A381SM68</accession>
<comment type="catalytic activity">
    <reaction evidence="7">
        <text>L-cysteine + L-glutamate + ATP = gamma-L-glutamyl-L-cysteine + ADP + phosphate + H(+)</text>
        <dbReference type="Rhea" id="RHEA:13285"/>
        <dbReference type="ChEBI" id="CHEBI:15378"/>
        <dbReference type="ChEBI" id="CHEBI:29985"/>
        <dbReference type="ChEBI" id="CHEBI:30616"/>
        <dbReference type="ChEBI" id="CHEBI:35235"/>
        <dbReference type="ChEBI" id="CHEBI:43474"/>
        <dbReference type="ChEBI" id="CHEBI:58173"/>
        <dbReference type="ChEBI" id="CHEBI:456216"/>
        <dbReference type="EC" id="6.3.2.2"/>
    </reaction>
</comment>
<dbReference type="InterPro" id="IPR014746">
    <property type="entry name" value="Gln_synth/guanido_kin_cat_dom"/>
</dbReference>
<evidence type="ECO:0000256" key="3">
    <source>
        <dbReference type="ARBA" id="ARBA00022598"/>
    </source>
</evidence>
<dbReference type="PANTHER" id="PTHR38761">
    <property type="entry name" value="GLUTAMATE--CYSTEINE LIGASE"/>
    <property type="match status" value="1"/>
</dbReference>
<gene>
    <name evidence="9" type="ORF">METZ01_LOCUS57960</name>
</gene>
<dbReference type="NCBIfam" id="TIGR01434">
    <property type="entry name" value="glu_cys_ligase"/>
    <property type="match status" value="1"/>
</dbReference>
<dbReference type="Pfam" id="PF04262">
    <property type="entry name" value="Glu_cys_ligase"/>
    <property type="match status" value="1"/>
</dbReference>
<dbReference type="PANTHER" id="PTHR38761:SF1">
    <property type="entry name" value="GLUTAMATE--CYSTEINE LIGASE"/>
    <property type="match status" value="1"/>
</dbReference>
<name>A0A381SM68_9ZZZZ</name>
<keyword evidence="4" id="KW-0317">Glutathione biosynthesis</keyword>
<evidence type="ECO:0000256" key="1">
    <source>
        <dbReference type="ARBA" id="ARBA00005006"/>
    </source>
</evidence>
<dbReference type="GO" id="GO:0046872">
    <property type="term" value="F:metal ion binding"/>
    <property type="evidence" value="ECO:0007669"/>
    <property type="project" value="TreeGrafter"/>
</dbReference>
<dbReference type="GO" id="GO:0006750">
    <property type="term" value="P:glutathione biosynthetic process"/>
    <property type="evidence" value="ECO:0007669"/>
    <property type="project" value="UniProtKB-KW"/>
</dbReference>
<feature type="domain" description="Glutamate--cysteine ligase" evidence="8">
    <location>
        <begin position="10"/>
        <end position="379"/>
    </location>
</feature>
<dbReference type="InterPro" id="IPR007370">
    <property type="entry name" value="Glu_cys_ligase"/>
</dbReference>
<evidence type="ECO:0000256" key="4">
    <source>
        <dbReference type="ARBA" id="ARBA00022684"/>
    </source>
</evidence>
<evidence type="ECO:0000259" key="8">
    <source>
        <dbReference type="Pfam" id="PF04262"/>
    </source>
</evidence>
<dbReference type="GO" id="GO:0004357">
    <property type="term" value="F:glutamate-cysteine ligase activity"/>
    <property type="evidence" value="ECO:0007669"/>
    <property type="project" value="UniProtKB-EC"/>
</dbReference>
<organism evidence="9">
    <name type="scientific">marine metagenome</name>
    <dbReference type="NCBI Taxonomy" id="408172"/>
    <lineage>
        <taxon>unclassified sequences</taxon>
        <taxon>metagenomes</taxon>
        <taxon>ecological metagenomes</taxon>
    </lineage>
</organism>
<reference evidence="9" key="1">
    <citation type="submission" date="2018-05" db="EMBL/GenBank/DDBJ databases">
        <authorList>
            <person name="Lanie J.A."/>
            <person name="Ng W.-L."/>
            <person name="Kazmierczak K.M."/>
            <person name="Andrzejewski T.M."/>
            <person name="Davidsen T.M."/>
            <person name="Wayne K.J."/>
            <person name="Tettelin H."/>
            <person name="Glass J.I."/>
            <person name="Rusch D."/>
            <person name="Podicherti R."/>
            <person name="Tsui H.-C.T."/>
            <person name="Winkler M.E."/>
        </authorList>
    </citation>
    <scope>NUCLEOTIDE SEQUENCE</scope>
</reference>
<dbReference type="HAMAP" id="MF_00578">
    <property type="entry name" value="Glu_cys_ligase"/>
    <property type="match status" value="1"/>
</dbReference>
<dbReference type="Gene3D" id="3.30.590.20">
    <property type="match status" value="1"/>
</dbReference>
<evidence type="ECO:0000313" key="9">
    <source>
        <dbReference type="EMBL" id="SVA05106.1"/>
    </source>
</evidence>
<dbReference type="EC" id="6.3.2.2" evidence="2"/>
<dbReference type="GO" id="GO:0005524">
    <property type="term" value="F:ATP binding"/>
    <property type="evidence" value="ECO:0007669"/>
    <property type="project" value="UniProtKB-KW"/>
</dbReference>
<evidence type="ECO:0000256" key="5">
    <source>
        <dbReference type="ARBA" id="ARBA00022741"/>
    </source>
</evidence>
<dbReference type="EMBL" id="UINC01003301">
    <property type="protein sequence ID" value="SVA05106.1"/>
    <property type="molecule type" value="Genomic_DNA"/>
</dbReference>
<protein>
    <recommendedName>
        <fullName evidence="2">glutamate--cysteine ligase</fullName>
        <ecNumber evidence="2">6.3.2.2</ecNumber>
    </recommendedName>
</protein>
<keyword evidence="5" id="KW-0547">Nucleotide-binding</keyword>
<sequence length="520" mass="58783">MTDNVARAVEKIEQAGAGPALAQIHRGIEKESLRINPDGSLSNAPHPSALGSPLTHPYITTDYSEALLEFVTPVCNSVPDVLQSLYSIHQFVLQNIGQEHLWVASMPCILGGEEAIPIAQYGSSNIGQMKHVYRRGLAHRYGRTMQSIAGIHFNFSLDDEFWRQWHKCNNPTTSLRDFKSSSYFGLLRNFYRVLWAVLYLYGASPAVCKTFVDGREHPLESFGHGTFFLPHATSLRMGDMGYQSNVQSSIQIELDDVNGYCESLLKATKTVYPKYQEIGIKTDDQYRQLNANLLQIENEYYAPVRPKRVARSGEKPTSALRQRGVEYIEVRSIDLDPFLPVGIDESGIQFLELLLIGCLFDDSPPLGNREMARLRAVQDQIVLNGRDPNITILTDQGDQTVADAGKNLLLRLTPLAELLDSCGETGYRRSLTQQQEKFEAPELTPSARILEIMRDRDISFFQFAMEQSLSHQQLFQNHTLTPEENRRFVDEAQYSIQCQKALEAADSLPFDQFLKQYFSD</sequence>
<dbReference type="GO" id="GO:0005829">
    <property type="term" value="C:cytosol"/>
    <property type="evidence" value="ECO:0007669"/>
    <property type="project" value="TreeGrafter"/>
</dbReference>